<reference evidence="2" key="1">
    <citation type="submission" date="2013-07" db="EMBL/GenBank/DDBJ databases">
        <title>Transcriptome sequencing and developmental regulation of gene expression in Anopheles aquasalis.</title>
        <authorList>
            <consortium name="Brazilian Malaria Network (MCT/CNPq/MS/SCTIE/DECIT/PRONEX 555648/2009-5) and Research Network on Bioactive Molecules from Arthropod Vectors (NAP-MOBIARVE"/>
            <consortium name="University of Sao Paulo)"/>
            <person name="Marinotti O."/>
            <person name="Ribeiro J.M.C."/>
            <person name="Costa-da-Silva A.L."/>
            <person name="Silva M.C.P."/>
            <person name="Lopes A.R."/>
            <person name="Barros M.S."/>
            <person name="Sa-Nunes A."/>
            <person name="Konjin B.B."/>
            <person name="Carvalho E."/>
            <person name="Suesdek L."/>
            <person name="Silva-Neto M.A.C."/>
            <person name="Capurro M.L."/>
        </authorList>
    </citation>
    <scope>NUCLEOTIDE SEQUENCE</scope>
    <source>
        <tissue evidence="2">Whole body</tissue>
    </source>
</reference>
<name>T1DPW0_ANOAQ</name>
<dbReference type="GO" id="GO:0005739">
    <property type="term" value="C:mitochondrion"/>
    <property type="evidence" value="ECO:0007669"/>
    <property type="project" value="TreeGrafter"/>
</dbReference>
<evidence type="ECO:0000259" key="1">
    <source>
        <dbReference type="Pfam" id="PF01965"/>
    </source>
</evidence>
<dbReference type="PANTHER" id="PTHR48094:SF12">
    <property type="entry name" value="PARKINSON DISEASE PROTEIN 7 HOMOLOG"/>
    <property type="match status" value="1"/>
</dbReference>
<dbReference type="PANTHER" id="PTHR48094">
    <property type="entry name" value="PROTEIN/NUCLEIC ACID DEGLYCASE DJ-1-RELATED"/>
    <property type="match status" value="1"/>
</dbReference>
<feature type="domain" description="DJ-1/PfpI" evidence="1">
    <location>
        <begin position="23"/>
        <end position="210"/>
    </location>
</feature>
<dbReference type="InterPro" id="IPR002818">
    <property type="entry name" value="DJ-1/PfpI"/>
</dbReference>
<protein>
    <submittedName>
        <fullName evidence="2">Putative transcriptional regulator dj-1</fullName>
    </submittedName>
</protein>
<evidence type="ECO:0000313" key="2">
    <source>
        <dbReference type="EMBL" id="JAA99980.1"/>
    </source>
</evidence>
<dbReference type="Pfam" id="PF01965">
    <property type="entry name" value="DJ-1_PfpI"/>
    <property type="match status" value="1"/>
</dbReference>
<dbReference type="SUPFAM" id="SSF52317">
    <property type="entry name" value="Class I glutamine amidotransferase-like"/>
    <property type="match status" value="1"/>
</dbReference>
<dbReference type="GO" id="GO:0006979">
    <property type="term" value="P:response to oxidative stress"/>
    <property type="evidence" value="ECO:0007669"/>
    <property type="project" value="TreeGrafter"/>
</dbReference>
<dbReference type="Gene3D" id="3.40.50.880">
    <property type="match status" value="1"/>
</dbReference>
<dbReference type="CDD" id="cd03135">
    <property type="entry name" value="GATase1_DJ-1"/>
    <property type="match status" value="1"/>
</dbReference>
<proteinExistence type="evidence at transcript level"/>
<dbReference type="NCBIfam" id="TIGR01383">
    <property type="entry name" value="not_thiJ"/>
    <property type="match status" value="1"/>
</dbReference>
<sequence length="233" mass="24766">VKQNSRTYGNKSMASSVGNNLKKRALALLAAGSEEMELVVAFDVLRRCDIDVTVALVQGGDGATDPSNADLVARCSRNVNVQADVTLAKYVREQIRDEATLPDAIILPGGLEGSRLMAQAPAVGELLRHYEKSETKIVAAICAAPTVFAAHGSLFGGRRLTSYPAFKDTLTGAGYAWQEPDQSPNGRVVRDGNLITSMGPATSFDFALTVGAALVSQEVAEKVASAMLYQWPH</sequence>
<accession>T1DPW0</accession>
<dbReference type="EMBL" id="GAMD01001610">
    <property type="protein sequence ID" value="JAA99980.1"/>
    <property type="molecule type" value="mRNA"/>
</dbReference>
<dbReference type="VEuPathDB" id="VectorBase:AAQUA_011166"/>
<dbReference type="GO" id="GO:0005634">
    <property type="term" value="C:nucleus"/>
    <property type="evidence" value="ECO:0007669"/>
    <property type="project" value="TreeGrafter"/>
</dbReference>
<feature type="non-terminal residue" evidence="2">
    <location>
        <position position="1"/>
    </location>
</feature>
<organism evidence="2">
    <name type="scientific">Anopheles aquasalis</name>
    <name type="common">Malaria mosquito</name>
    <dbReference type="NCBI Taxonomy" id="42839"/>
    <lineage>
        <taxon>Eukaryota</taxon>
        <taxon>Metazoa</taxon>
        <taxon>Ecdysozoa</taxon>
        <taxon>Arthropoda</taxon>
        <taxon>Hexapoda</taxon>
        <taxon>Insecta</taxon>
        <taxon>Pterygota</taxon>
        <taxon>Neoptera</taxon>
        <taxon>Endopterygota</taxon>
        <taxon>Diptera</taxon>
        <taxon>Nematocera</taxon>
        <taxon>Culicoidea</taxon>
        <taxon>Culicidae</taxon>
        <taxon>Anophelinae</taxon>
        <taxon>Anopheles</taxon>
    </lineage>
</organism>
<dbReference type="InterPro" id="IPR006287">
    <property type="entry name" value="DJ-1"/>
</dbReference>
<dbReference type="GO" id="GO:0046295">
    <property type="term" value="P:glycolate biosynthetic process"/>
    <property type="evidence" value="ECO:0007669"/>
    <property type="project" value="TreeGrafter"/>
</dbReference>
<dbReference type="InterPro" id="IPR050325">
    <property type="entry name" value="Prot/Nucl_acid_deglycase"/>
</dbReference>
<dbReference type="InterPro" id="IPR029062">
    <property type="entry name" value="Class_I_gatase-like"/>
</dbReference>
<dbReference type="AlphaFoldDB" id="T1DPW0"/>
<dbReference type="GO" id="GO:1903189">
    <property type="term" value="P:glyoxal metabolic process"/>
    <property type="evidence" value="ECO:0007669"/>
    <property type="project" value="TreeGrafter"/>
</dbReference>